<keyword evidence="1" id="KW-0677">Repeat</keyword>
<protein>
    <recommendedName>
        <fullName evidence="6">Pentacotripeptide-repeat region of PRORP domain-containing protein</fullName>
    </recommendedName>
</protein>
<proteinExistence type="predicted"/>
<feature type="repeat" description="PPR" evidence="2">
    <location>
        <begin position="278"/>
        <end position="312"/>
    </location>
</feature>
<evidence type="ECO:0000256" key="3">
    <source>
        <dbReference type="SAM" id="MobiDB-lite"/>
    </source>
</evidence>
<evidence type="ECO:0000256" key="2">
    <source>
        <dbReference type="PROSITE-ProRule" id="PRU00708"/>
    </source>
</evidence>
<dbReference type="Gramene" id="rna-gnl|WGS:NBSK|LSAT_8X124920_mrna">
    <property type="protein sequence ID" value="cds-PLY95451.1"/>
    <property type="gene ID" value="gene-LSAT_8X124920"/>
</dbReference>
<feature type="repeat" description="PPR" evidence="2">
    <location>
        <begin position="380"/>
        <end position="414"/>
    </location>
</feature>
<keyword evidence="5" id="KW-1185">Reference proteome</keyword>
<gene>
    <name evidence="4" type="ORF">LSAT_V11C800439590</name>
</gene>
<organism evidence="4 5">
    <name type="scientific">Lactuca sativa</name>
    <name type="common">Garden lettuce</name>
    <dbReference type="NCBI Taxonomy" id="4236"/>
    <lineage>
        <taxon>Eukaryota</taxon>
        <taxon>Viridiplantae</taxon>
        <taxon>Streptophyta</taxon>
        <taxon>Embryophyta</taxon>
        <taxon>Tracheophyta</taxon>
        <taxon>Spermatophyta</taxon>
        <taxon>Magnoliopsida</taxon>
        <taxon>eudicotyledons</taxon>
        <taxon>Gunneridae</taxon>
        <taxon>Pentapetalae</taxon>
        <taxon>asterids</taxon>
        <taxon>campanulids</taxon>
        <taxon>Asterales</taxon>
        <taxon>Asteraceae</taxon>
        <taxon>Cichorioideae</taxon>
        <taxon>Cichorieae</taxon>
        <taxon>Lactucinae</taxon>
        <taxon>Lactuca</taxon>
    </lineage>
</organism>
<feature type="repeat" description="PPR" evidence="2">
    <location>
        <begin position="415"/>
        <end position="450"/>
    </location>
</feature>
<evidence type="ECO:0000313" key="5">
    <source>
        <dbReference type="Proteomes" id="UP000235145"/>
    </source>
</evidence>
<dbReference type="PROSITE" id="PS51375">
    <property type="entry name" value="PPR"/>
    <property type="match status" value="6"/>
</dbReference>
<dbReference type="OrthoDB" id="185373at2759"/>
<dbReference type="InterPro" id="IPR046960">
    <property type="entry name" value="PPR_At4g14850-like_plant"/>
</dbReference>
<dbReference type="InterPro" id="IPR002885">
    <property type="entry name" value="PPR_rpt"/>
</dbReference>
<feature type="repeat" description="PPR" evidence="2">
    <location>
        <begin position="216"/>
        <end position="250"/>
    </location>
</feature>
<dbReference type="PANTHER" id="PTHR47926:SF465">
    <property type="entry name" value="PENTATRICOPEPTIDE REPEAT (PPR-LIKE) SUPERFAMILY PROTEIN"/>
    <property type="match status" value="1"/>
</dbReference>
<evidence type="ECO:0008006" key="6">
    <source>
        <dbReference type="Google" id="ProtNLM"/>
    </source>
</evidence>
<comment type="caution">
    <text evidence="4">The sequence shown here is derived from an EMBL/GenBank/DDBJ whole genome shotgun (WGS) entry which is preliminary data.</text>
</comment>
<reference evidence="4 5" key="1">
    <citation type="journal article" date="2017" name="Nat. Commun.">
        <title>Genome assembly with in vitro proximity ligation data and whole-genome triplication in lettuce.</title>
        <authorList>
            <person name="Reyes-Chin-Wo S."/>
            <person name="Wang Z."/>
            <person name="Yang X."/>
            <person name="Kozik A."/>
            <person name="Arikit S."/>
            <person name="Song C."/>
            <person name="Xia L."/>
            <person name="Froenicke L."/>
            <person name="Lavelle D.O."/>
            <person name="Truco M.J."/>
            <person name="Xia R."/>
            <person name="Zhu S."/>
            <person name="Xu C."/>
            <person name="Xu H."/>
            <person name="Xu X."/>
            <person name="Cox K."/>
            <person name="Korf I."/>
            <person name="Meyers B.C."/>
            <person name="Michelmore R.W."/>
        </authorList>
    </citation>
    <scope>NUCLEOTIDE SEQUENCE [LARGE SCALE GENOMIC DNA]</scope>
    <source>
        <strain evidence="5">cv. Salinas</strain>
        <tissue evidence="4">Seedlings</tissue>
    </source>
</reference>
<dbReference type="Pfam" id="PF20431">
    <property type="entry name" value="E_motif"/>
    <property type="match status" value="1"/>
</dbReference>
<dbReference type="PANTHER" id="PTHR47926">
    <property type="entry name" value="PENTATRICOPEPTIDE REPEAT-CONTAINING PROTEIN"/>
    <property type="match status" value="1"/>
</dbReference>
<feature type="region of interest" description="Disordered" evidence="3">
    <location>
        <begin position="589"/>
        <end position="610"/>
    </location>
</feature>
<dbReference type="Pfam" id="PF01535">
    <property type="entry name" value="PPR"/>
    <property type="match status" value="4"/>
</dbReference>
<dbReference type="FunFam" id="1.25.40.10:FF:000442">
    <property type="entry name" value="Pentatricopeptide repeat-containing protein At3g49710"/>
    <property type="match status" value="2"/>
</dbReference>
<feature type="repeat" description="PPR" evidence="2">
    <location>
        <begin position="146"/>
        <end position="180"/>
    </location>
</feature>
<dbReference type="GO" id="GO:0003723">
    <property type="term" value="F:RNA binding"/>
    <property type="evidence" value="ECO:0007669"/>
    <property type="project" value="InterPro"/>
</dbReference>
<dbReference type="NCBIfam" id="TIGR00756">
    <property type="entry name" value="PPR"/>
    <property type="match status" value="7"/>
</dbReference>
<sequence>MPSLKPTNYNQIQRPCVIQSVHNLCSKGRLKEAVQSLENLASKGLRLDTRSLALLLQECANYRSLKEGKWVHLHMNVTGRKRPGTFLSNHLIYMYSECGNWVCARKVFDKMSIKNLYSWNNMLSGYAKLRMMKPAQTLFNQMQEKDVVSWNTMVIGYAHTGHYNKALKFFKDLRMSNIRLNEFSFSGLLTVCIQTKELKLTKQVHCQVFHLGFLSNIVLCSSIIDSYSKCGEIHNARNLFDEMPKRDVLSWTTIVSAYAKSGDMKSANELFNIMPNKNPISWTSLISGYTRNGFPYEALNLFTKMISQKVTPNQFTFSSALCASASLTSIKIGKQIHGFLIKSHLTPNTIVLSSLIDMYSKCGSVQLSQIVFNLVTDTHNTILWNTMLSALSQHGHGKQSLELFSNMVRSKVKPDRITFIILLSSCSHSGLVQEGVNLFNNMIQDHGISPDEEHYACLIDLLGRGGCFDEVVNCLQKMKVEPDVRVWKALLGVCRIHGNMELGIKAGEKLIELEPDSSVGYVLLSGIYAISGKWDLVGKVRKIMKERGVRKELGFSWLENEKKFHAFSVSDKLNGFEGEIESVLEILASEMEEEEDDDDDDDDDESFRDS</sequence>
<dbReference type="Proteomes" id="UP000235145">
    <property type="component" value="Unassembled WGS sequence"/>
</dbReference>
<name>A0A9R1UW39_LACSA</name>
<evidence type="ECO:0000313" key="4">
    <source>
        <dbReference type="EMBL" id="KAJ0193811.1"/>
    </source>
</evidence>
<dbReference type="AlphaFoldDB" id="A0A9R1UW39"/>
<accession>A0A9R1UW39</accession>
<dbReference type="Pfam" id="PF13041">
    <property type="entry name" value="PPR_2"/>
    <property type="match status" value="3"/>
</dbReference>
<feature type="repeat" description="PPR" evidence="2">
    <location>
        <begin position="115"/>
        <end position="145"/>
    </location>
</feature>
<dbReference type="InterPro" id="IPR011990">
    <property type="entry name" value="TPR-like_helical_dom_sf"/>
</dbReference>
<feature type="compositionally biased region" description="Acidic residues" evidence="3">
    <location>
        <begin position="590"/>
        <end position="610"/>
    </location>
</feature>
<dbReference type="GO" id="GO:0009451">
    <property type="term" value="P:RNA modification"/>
    <property type="evidence" value="ECO:0007669"/>
    <property type="project" value="InterPro"/>
</dbReference>
<dbReference type="InterPro" id="IPR046848">
    <property type="entry name" value="E_motif"/>
</dbReference>
<dbReference type="FunFam" id="1.25.40.10:FF:000090">
    <property type="entry name" value="Pentatricopeptide repeat-containing protein, chloroplastic"/>
    <property type="match status" value="1"/>
</dbReference>
<dbReference type="EMBL" id="NBSK02000008">
    <property type="protein sequence ID" value="KAJ0193811.1"/>
    <property type="molecule type" value="Genomic_DNA"/>
</dbReference>
<evidence type="ECO:0000256" key="1">
    <source>
        <dbReference type="ARBA" id="ARBA00022737"/>
    </source>
</evidence>
<dbReference type="Gene3D" id="1.25.40.10">
    <property type="entry name" value="Tetratricopeptide repeat domain"/>
    <property type="match status" value="3"/>
</dbReference>